<dbReference type="SMART" id="SM00347">
    <property type="entry name" value="HTH_MARR"/>
    <property type="match status" value="1"/>
</dbReference>
<dbReference type="EMBL" id="CP059894">
    <property type="protein sequence ID" value="QNJ90582.1"/>
    <property type="molecule type" value="Genomic_DNA"/>
</dbReference>
<reference evidence="2 3" key="1">
    <citation type="submission" date="2020-07" db="EMBL/GenBank/DDBJ databases">
        <title>Draft genome sequence of four isobutane-metabolizing strains capable of cometabolically degrading diverse ether contaminants.</title>
        <authorList>
            <person name="Chen W."/>
            <person name="Faulkner N."/>
            <person name="Smith C."/>
            <person name="Hyman M."/>
        </authorList>
    </citation>
    <scope>NUCLEOTIDE SEQUENCE [LARGE SCALE GENOMIC DNA]</scope>
    <source>
        <strain evidence="2 3">2A</strain>
    </source>
</reference>
<dbReference type="InterPro" id="IPR036388">
    <property type="entry name" value="WH-like_DNA-bd_sf"/>
</dbReference>
<evidence type="ECO:0000259" key="1">
    <source>
        <dbReference type="PROSITE" id="PS50995"/>
    </source>
</evidence>
<gene>
    <name evidence="2" type="ORF">HZU40_20210</name>
</gene>
<dbReference type="PANTHER" id="PTHR33164:SF43">
    <property type="entry name" value="HTH-TYPE TRANSCRIPTIONAL REPRESSOR YETL"/>
    <property type="match status" value="1"/>
</dbReference>
<feature type="domain" description="HTH marR-type" evidence="1">
    <location>
        <begin position="3"/>
        <end position="135"/>
    </location>
</feature>
<accession>A0A7G8P8B6</accession>
<dbReference type="InterPro" id="IPR036390">
    <property type="entry name" value="WH_DNA-bd_sf"/>
</dbReference>
<dbReference type="Proteomes" id="UP000515498">
    <property type="component" value="Chromosome"/>
</dbReference>
<dbReference type="InterPro" id="IPR039422">
    <property type="entry name" value="MarR/SlyA-like"/>
</dbReference>
<proteinExistence type="predicted"/>
<dbReference type="PROSITE" id="PS50995">
    <property type="entry name" value="HTH_MARR_2"/>
    <property type="match status" value="1"/>
</dbReference>
<dbReference type="Pfam" id="PF01047">
    <property type="entry name" value="MarR"/>
    <property type="match status" value="1"/>
</dbReference>
<dbReference type="GO" id="GO:0003700">
    <property type="term" value="F:DNA-binding transcription factor activity"/>
    <property type="evidence" value="ECO:0007669"/>
    <property type="project" value="InterPro"/>
</dbReference>
<protein>
    <submittedName>
        <fullName evidence="2">MarR family transcriptional regulator</fullName>
    </submittedName>
</protein>
<sequence length="141" mass="14954">MGDAPLGYLLYRILAALRPAVTAELRPLGLTLPGFVCLRSLSASPGRSSADLARDASISPQSMNYVLLTLQEMGAVDRPATVSSGRARPARLTTEGKTLLKKAEAAVGRAEDAVLSNLSAEKRHELKRLLNAVDPGQTEMA</sequence>
<dbReference type="Gene3D" id="1.10.10.10">
    <property type="entry name" value="Winged helix-like DNA-binding domain superfamily/Winged helix DNA-binding domain"/>
    <property type="match status" value="1"/>
</dbReference>
<organism evidence="2 3">
    <name type="scientific">Mycolicibacterium fluoranthenivorans</name>
    <dbReference type="NCBI Taxonomy" id="258505"/>
    <lineage>
        <taxon>Bacteria</taxon>
        <taxon>Bacillati</taxon>
        <taxon>Actinomycetota</taxon>
        <taxon>Actinomycetes</taxon>
        <taxon>Mycobacteriales</taxon>
        <taxon>Mycobacteriaceae</taxon>
        <taxon>Mycolicibacterium</taxon>
    </lineage>
</organism>
<dbReference type="AlphaFoldDB" id="A0A7G8P8B6"/>
<evidence type="ECO:0000313" key="2">
    <source>
        <dbReference type="EMBL" id="QNJ90582.1"/>
    </source>
</evidence>
<dbReference type="KEGG" id="mflu:HZU40_20210"/>
<dbReference type="RefSeq" id="WP_187095557.1">
    <property type="nucleotide sequence ID" value="NZ_CP059894.1"/>
</dbReference>
<dbReference type="GO" id="GO:0006950">
    <property type="term" value="P:response to stress"/>
    <property type="evidence" value="ECO:0007669"/>
    <property type="project" value="TreeGrafter"/>
</dbReference>
<dbReference type="PANTHER" id="PTHR33164">
    <property type="entry name" value="TRANSCRIPTIONAL REGULATOR, MARR FAMILY"/>
    <property type="match status" value="1"/>
</dbReference>
<evidence type="ECO:0000313" key="3">
    <source>
        <dbReference type="Proteomes" id="UP000515498"/>
    </source>
</evidence>
<dbReference type="SUPFAM" id="SSF46785">
    <property type="entry name" value="Winged helix' DNA-binding domain"/>
    <property type="match status" value="1"/>
</dbReference>
<name>A0A7G8P8B6_9MYCO</name>
<dbReference type="InterPro" id="IPR000835">
    <property type="entry name" value="HTH_MarR-typ"/>
</dbReference>